<feature type="non-terminal residue" evidence="1">
    <location>
        <position position="18"/>
    </location>
</feature>
<organism evidence="1 2">
    <name type="scientific">Araneus ventricosus</name>
    <name type="common">Orbweaver spider</name>
    <name type="synonym">Epeira ventricosa</name>
    <dbReference type="NCBI Taxonomy" id="182803"/>
    <lineage>
        <taxon>Eukaryota</taxon>
        <taxon>Metazoa</taxon>
        <taxon>Ecdysozoa</taxon>
        <taxon>Arthropoda</taxon>
        <taxon>Chelicerata</taxon>
        <taxon>Arachnida</taxon>
        <taxon>Araneae</taxon>
        <taxon>Araneomorphae</taxon>
        <taxon>Entelegynae</taxon>
        <taxon>Araneoidea</taxon>
        <taxon>Araneidae</taxon>
        <taxon>Araneus</taxon>
    </lineage>
</organism>
<gene>
    <name evidence="1" type="ORF">AVEN_36758_1</name>
</gene>
<dbReference type="Proteomes" id="UP000499080">
    <property type="component" value="Unassembled WGS sequence"/>
</dbReference>
<comment type="caution">
    <text evidence="1">The sequence shown here is derived from an EMBL/GenBank/DDBJ whole genome shotgun (WGS) entry which is preliminary data.</text>
</comment>
<evidence type="ECO:0000313" key="1">
    <source>
        <dbReference type="EMBL" id="GBN50072.1"/>
    </source>
</evidence>
<evidence type="ECO:0000313" key="2">
    <source>
        <dbReference type="Proteomes" id="UP000499080"/>
    </source>
</evidence>
<name>A0A4Y2PG18_ARAVE</name>
<reference evidence="1 2" key="1">
    <citation type="journal article" date="2019" name="Sci. Rep.">
        <title>Orb-weaving spider Araneus ventricosus genome elucidates the spidroin gene catalogue.</title>
        <authorList>
            <person name="Kono N."/>
            <person name="Nakamura H."/>
            <person name="Ohtoshi R."/>
            <person name="Moran D.A.P."/>
            <person name="Shinohara A."/>
            <person name="Yoshida Y."/>
            <person name="Fujiwara M."/>
            <person name="Mori M."/>
            <person name="Tomita M."/>
            <person name="Arakawa K."/>
        </authorList>
    </citation>
    <scope>NUCLEOTIDE SEQUENCE [LARGE SCALE GENOMIC DNA]</scope>
</reference>
<sequence>MTGNVGAGASSDAAGSYI</sequence>
<accession>A0A4Y2PG18</accession>
<dbReference type="EMBL" id="BGPR01214920">
    <property type="protein sequence ID" value="GBN50072.1"/>
    <property type="molecule type" value="Genomic_DNA"/>
</dbReference>
<proteinExistence type="predicted"/>
<dbReference type="AlphaFoldDB" id="A0A4Y2PG18"/>
<protein>
    <submittedName>
        <fullName evidence="1">Uncharacterized protein</fullName>
    </submittedName>
</protein>
<keyword evidence="2" id="KW-1185">Reference proteome</keyword>